<dbReference type="Pfam" id="PF22923">
    <property type="entry name" value="KIF2A-like_1st"/>
    <property type="match status" value="1"/>
</dbReference>
<comment type="caution">
    <text evidence="18">The sequence shown here is derived from an EMBL/GenBank/DDBJ whole genome shotgun (WGS) entry which is preliminary data.</text>
</comment>
<keyword evidence="5 14" id="KW-0547">Nucleotide-binding</keyword>
<dbReference type="PROSITE" id="PS50067">
    <property type="entry name" value="KINESIN_MOTOR_2"/>
    <property type="match status" value="1"/>
</dbReference>
<evidence type="ECO:0000256" key="14">
    <source>
        <dbReference type="PROSITE-ProRule" id="PRU00283"/>
    </source>
</evidence>
<evidence type="ECO:0000313" key="19">
    <source>
        <dbReference type="Proteomes" id="UP000614601"/>
    </source>
</evidence>
<accession>A0A811KDZ7</accession>
<keyword evidence="9" id="KW-0175">Coiled coil</keyword>
<dbReference type="GO" id="GO:0007059">
    <property type="term" value="P:chromosome segregation"/>
    <property type="evidence" value="ECO:0007669"/>
    <property type="project" value="UniProtKB-KW"/>
</dbReference>
<dbReference type="PRINTS" id="PR00380">
    <property type="entry name" value="KINESINHEAVY"/>
</dbReference>
<dbReference type="CDD" id="cd01367">
    <property type="entry name" value="KISc_KIF2_like"/>
    <property type="match status" value="1"/>
</dbReference>
<evidence type="ECO:0000256" key="8">
    <source>
        <dbReference type="ARBA" id="ARBA00022840"/>
    </source>
</evidence>
<keyword evidence="3" id="KW-0132">Cell division</keyword>
<keyword evidence="11" id="KW-0206">Cytoskeleton</keyword>
<dbReference type="EMBL" id="CAJFDH010000002">
    <property type="protein sequence ID" value="CAD5213099.1"/>
    <property type="molecule type" value="Genomic_DNA"/>
</dbReference>
<feature type="region of interest" description="Disordered" evidence="16">
    <location>
        <begin position="165"/>
        <end position="190"/>
    </location>
</feature>
<keyword evidence="12" id="KW-0131">Cell cycle</keyword>
<evidence type="ECO:0000256" key="5">
    <source>
        <dbReference type="ARBA" id="ARBA00022741"/>
    </source>
</evidence>
<name>A0A811KDZ7_9BILA</name>
<dbReference type="GO" id="GO:0005828">
    <property type="term" value="C:kinetochore microtubule"/>
    <property type="evidence" value="ECO:0007669"/>
    <property type="project" value="UniProtKB-ARBA"/>
</dbReference>
<dbReference type="GO" id="GO:0003777">
    <property type="term" value="F:microtubule motor activity"/>
    <property type="evidence" value="ECO:0007669"/>
    <property type="project" value="InterPro"/>
</dbReference>
<evidence type="ECO:0000256" key="10">
    <source>
        <dbReference type="ARBA" id="ARBA00023175"/>
    </source>
</evidence>
<dbReference type="Proteomes" id="UP000614601">
    <property type="component" value="Unassembled WGS sequence"/>
</dbReference>
<reference evidence="18" key="1">
    <citation type="submission" date="2020-09" db="EMBL/GenBank/DDBJ databases">
        <authorList>
            <person name="Kikuchi T."/>
        </authorList>
    </citation>
    <scope>NUCLEOTIDE SEQUENCE</scope>
    <source>
        <strain evidence="18">SH1</strain>
    </source>
</reference>
<dbReference type="InterPro" id="IPR054473">
    <property type="entry name" value="KIF2A-like_N"/>
</dbReference>
<dbReference type="GO" id="GO:0005524">
    <property type="term" value="F:ATP binding"/>
    <property type="evidence" value="ECO:0007669"/>
    <property type="project" value="UniProtKB-UniRule"/>
</dbReference>
<dbReference type="InterPro" id="IPR027640">
    <property type="entry name" value="Kinesin-like_fam"/>
</dbReference>
<dbReference type="GO" id="GO:0008017">
    <property type="term" value="F:microtubule binding"/>
    <property type="evidence" value="ECO:0007669"/>
    <property type="project" value="InterPro"/>
</dbReference>
<evidence type="ECO:0000256" key="4">
    <source>
        <dbReference type="ARBA" id="ARBA00022701"/>
    </source>
</evidence>
<keyword evidence="4 15" id="KW-0493">Microtubule</keyword>
<comment type="similarity">
    <text evidence="13">Belongs to the TRAFAC class myosin-kinesin ATPase superfamily. Kinesin family. KIN-13 subfamily.</text>
</comment>
<dbReference type="GO" id="GO:0007019">
    <property type="term" value="P:microtubule depolymerization"/>
    <property type="evidence" value="ECO:0007669"/>
    <property type="project" value="TreeGrafter"/>
</dbReference>
<dbReference type="GO" id="GO:0000922">
    <property type="term" value="C:spindle pole"/>
    <property type="evidence" value="ECO:0007669"/>
    <property type="project" value="UniProtKB-SubCell"/>
</dbReference>
<evidence type="ECO:0000256" key="7">
    <source>
        <dbReference type="ARBA" id="ARBA00022829"/>
    </source>
</evidence>
<dbReference type="EMBL" id="CAJFCW020000002">
    <property type="protein sequence ID" value="CAG9099090.1"/>
    <property type="molecule type" value="Genomic_DNA"/>
</dbReference>
<evidence type="ECO:0000256" key="13">
    <source>
        <dbReference type="ARBA" id="ARBA00061030"/>
    </source>
</evidence>
<evidence type="ECO:0000256" key="6">
    <source>
        <dbReference type="ARBA" id="ARBA00022776"/>
    </source>
</evidence>
<proteinExistence type="inferred from homology"/>
<evidence type="ECO:0000313" key="18">
    <source>
        <dbReference type="EMBL" id="CAD5213099.1"/>
    </source>
</evidence>
<evidence type="ECO:0000256" key="2">
    <source>
        <dbReference type="ARBA" id="ARBA00022490"/>
    </source>
</evidence>
<evidence type="ECO:0000256" key="11">
    <source>
        <dbReference type="ARBA" id="ARBA00023212"/>
    </source>
</evidence>
<evidence type="ECO:0000256" key="16">
    <source>
        <dbReference type="SAM" id="MobiDB-lite"/>
    </source>
</evidence>
<comment type="subcellular location">
    <subcellularLocation>
        <location evidence="1">Cytoplasm</location>
        <location evidence="1">Cytoskeleton</location>
        <location evidence="1">Spindle pole</location>
    </subcellularLocation>
</comment>
<dbReference type="AlphaFoldDB" id="A0A811KDZ7"/>
<evidence type="ECO:0000256" key="3">
    <source>
        <dbReference type="ARBA" id="ARBA00022618"/>
    </source>
</evidence>
<keyword evidence="7" id="KW-0159">Chromosome partition</keyword>
<dbReference type="SUPFAM" id="SSF52540">
    <property type="entry name" value="P-loop containing nucleoside triphosphate hydrolases"/>
    <property type="match status" value="1"/>
</dbReference>
<dbReference type="GO" id="GO:0051301">
    <property type="term" value="P:cell division"/>
    <property type="evidence" value="ECO:0007669"/>
    <property type="project" value="UniProtKB-KW"/>
</dbReference>
<feature type="domain" description="Kinesin motor" evidence="17">
    <location>
        <begin position="225"/>
        <end position="556"/>
    </location>
</feature>
<feature type="binding site" evidence="14">
    <location>
        <begin position="315"/>
        <end position="322"/>
    </location>
    <ligand>
        <name>ATP</name>
        <dbReference type="ChEBI" id="CHEBI:30616"/>
    </ligand>
</feature>
<keyword evidence="19" id="KW-1185">Reference proteome</keyword>
<keyword evidence="6" id="KW-0498">Mitosis</keyword>
<gene>
    <name evidence="18" type="ORF">BOKJ2_LOCUS4900</name>
</gene>
<keyword evidence="10 14" id="KW-0505">Motor protein</keyword>
<dbReference type="InterPro" id="IPR001752">
    <property type="entry name" value="Kinesin_motor_dom"/>
</dbReference>
<dbReference type="PANTHER" id="PTHR47971:SF8">
    <property type="entry name" value="KINESIN-LIKE PROTEIN"/>
    <property type="match status" value="1"/>
</dbReference>
<dbReference type="GO" id="GO:0007018">
    <property type="term" value="P:microtubule-based movement"/>
    <property type="evidence" value="ECO:0007669"/>
    <property type="project" value="InterPro"/>
</dbReference>
<sequence length="696" mass="77939">MDRLSTGMSIVICRSDGRQHSAIIAHLKPDNNMVDVEWFEQGETKGKSVDLGQILRYNPALLVNDSVPEPKAPRASVANDNKAIPAHRPSVAKPAVRPPNTNRVDQKYARQSMVDGNGLPERKEPSGIKARKSMISLDTQNETLNVDRIVQPAQSKSDVVNKVEELQKNRNERRQQQDEARRARDNLKNLDPGNPNWEFHKMIRDYRANIEYRLLRITDPVIDNRICVCVRKRPMSKKEMNRKEIEVVTIPGKDTIVVHQPQQKVDLTKYLENQKFRFDYAFDDTSDNPMVYRFTAQPLIKTIFQQGFATCFAYGQTGSGKTHTMGGDFEGKSQDCAKGIYALAATDVFAYLKRPEYRDLGLQVDCSFFELYGSKAFDLLNQKALLRILEDNKKSVQIVGLKEFTVSSADDVLGLIREGSAQRTAGQTSANNNSSRSHAIFQIVLKRRDGSIHGKFSLIDLAGNERGADTKASNNQTRMEGGEINKSLLALKECIRAMGTMQDYVPFRGSKLTLVLRDSFIGKNAKTCMIATISPSLMSAENTLNTLRYANRAKELASDGGDNENVEYMSEEDSPMEEEEIVPSEPIPKPTRKAAKGKSKAYKDYQEALQAMENAEEDALNLLDTQKQSVHALYSEISKLSEYARSDGYDISVFSEAITKYAEMCKQSVELLNGTKGTAGNLANALQRESELSQNL</sequence>
<feature type="region of interest" description="Disordered" evidence="16">
    <location>
        <begin position="570"/>
        <end position="598"/>
    </location>
</feature>
<organism evidence="18 19">
    <name type="scientific">Bursaphelenchus okinawaensis</name>
    <dbReference type="NCBI Taxonomy" id="465554"/>
    <lineage>
        <taxon>Eukaryota</taxon>
        <taxon>Metazoa</taxon>
        <taxon>Ecdysozoa</taxon>
        <taxon>Nematoda</taxon>
        <taxon>Chromadorea</taxon>
        <taxon>Rhabditida</taxon>
        <taxon>Tylenchina</taxon>
        <taxon>Tylenchomorpha</taxon>
        <taxon>Aphelenchoidea</taxon>
        <taxon>Aphelenchoididae</taxon>
        <taxon>Bursaphelenchus</taxon>
    </lineage>
</organism>
<feature type="compositionally biased region" description="Acidic residues" evidence="16">
    <location>
        <begin position="570"/>
        <end position="582"/>
    </location>
</feature>
<dbReference type="Proteomes" id="UP000783686">
    <property type="component" value="Unassembled WGS sequence"/>
</dbReference>
<dbReference type="Pfam" id="PF00225">
    <property type="entry name" value="Kinesin"/>
    <property type="match status" value="1"/>
</dbReference>
<keyword evidence="8 14" id="KW-0067">ATP-binding</keyword>
<dbReference type="SMART" id="SM00129">
    <property type="entry name" value="KISc"/>
    <property type="match status" value="1"/>
</dbReference>
<evidence type="ECO:0000256" key="9">
    <source>
        <dbReference type="ARBA" id="ARBA00023054"/>
    </source>
</evidence>
<dbReference type="InterPro" id="IPR036961">
    <property type="entry name" value="Kinesin_motor_dom_sf"/>
</dbReference>
<dbReference type="Gene3D" id="3.40.850.10">
    <property type="entry name" value="Kinesin motor domain"/>
    <property type="match status" value="1"/>
</dbReference>
<evidence type="ECO:0000256" key="15">
    <source>
        <dbReference type="RuleBase" id="RU000394"/>
    </source>
</evidence>
<dbReference type="OrthoDB" id="3176171at2759"/>
<evidence type="ECO:0000256" key="12">
    <source>
        <dbReference type="ARBA" id="ARBA00023306"/>
    </source>
</evidence>
<dbReference type="PROSITE" id="PS00411">
    <property type="entry name" value="KINESIN_MOTOR_1"/>
    <property type="match status" value="1"/>
</dbReference>
<evidence type="ECO:0000259" key="17">
    <source>
        <dbReference type="PROSITE" id="PS50067"/>
    </source>
</evidence>
<dbReference type="PANTHER" id="PTHR47971">
    <property type="entry name" value="KINESIN-RELATED PROTEIN 6"/>
    <property type="match status" value="1"/>
</dbReference>
<dbReference type="FunFam" id="3.40.850.10:FF:000012">
    <property type="entry name" value="Kinesin-like protein"/>
    <property type="match status" value="1"/>
</dbReference>
<feature type="compositionally biased region" description="Basic and acidic residues" evidence="16">
    <location>
        <begin position="165"/>
        <end position="188"/>
    </location>
</feature>
<dbReference type="InterPro" id="IPR027417">
    <property type="entry name" value="P-loop_NTPase"/>
</dbReference>
<keyword evidence="2" id="KW-0963">Cytoplasm</keyword>
<evidence type="ECO:0000256" key="1">
    <source>
        <dbReference type="ARBA" id="ARBA00004647"/>
    </source>
</evidence>
<feature type="region of interest" description="Disordered" evidence="16">
    <location>
        <begin position="109"/>
        <end position="131"/>
    </location>
</feature>
<protein>
    <recommendedName>
        <fullName evidence="15">Kinesin-like protein</fullName>
    </recommendedName>
</protein>
<dbReference type="InterPro" id="IPR019821">
    <property type="entry name" value="Kinesin_motor_CS"/>
</dbReference>